<dbReference type="OrthoDB" id="6114029at2759"/>
<gene>
    <name evidence="3" type="ORF">BSL78_04250</name>
</gene>
<dbReference type="Gene3D" id="1.10.533.10">
    <property type="entry name" value="Death Domain, Fas"/>
    <property type="match status" value="1"/>
</dbReference>
<name>A0A2G8LEV7_STIJA</name>
<reference evidence="3 4" key="1">
    <citation type="journal article" date="2017" name="PLoS Biol.">
        <title>The sea cucumber genome provides insights into morphological evolution and visceral regeneration.</title>
        <authorList>
            <person name="Zhang X."/>
            <person name="Sun L."/>
            <person name="Yuan J."/>
            <person name="Sun Y."/>
            <person name="Gao Y."/>
            <person name="Zhang L."/>
            <person name="Li S."/>
            <person name="Dai H."/>
            <person name="Hamel J.F."/>
            <person name="Liu C."/>
            <person name="Yu Y."/>
            <person name="Liu S."/>
            <person name="Lin W."/>
            <person name="Guo K."/>
            <person name="Jin S."/>
            <person name="Xu P."/>
            <person name="Storey K.B."/>
            <person name="Huan P."/>
            <person name="Zhang T."/>
            <person name="Zhou Y."/>
            <person name="Zhang J."/>
            <person name="Lin C."/>
            <person name="Li X."/>
            <person name="Xing L."/>
            <person name="Huo D."/>
            <person name="Sun M."/>
            <person name="Wang L."/>
            <person name="Mercier A."/>
            <person name="Li F."/>
            <person name="Yang H."/>
            <person name="Xiang J."/>
        </authorList>
    </citation>
    <scope>NUCLEOTIDE SEQUENCE [LARGE SCALE GENOMIC DNA]</scope>
    <source>
        <strain evidence="3">Shaxun</strain>
        <tissue evidence="3">Muscle</tissue>
    </source>
</reference>
<dbReference type="InterPro" id="IPR001315">
    <property type="entry name" value="CARD"/>
</dbReference>
<keyword evidence="1" id="KW-0175">Coiled coil</keyword>
<dbReference type="InterPro" id="IPR011029">
    <property type="entry name" value="DEATH-like_dom_sf"/>
</dbReference>
<dbReference type="PANTHER" id="PTHR15034:SF5">
    <property type="entry name" value="DEATH DOMAIN-CONTAINING PROTEIN CRADD"/>
    <property type="match status" value="1"/>
</dbReference>
<evidence type="ECO:0000259" key="2">
    <source>
        <dbReference type="PROSITE" id="PS50209"/>
    </source>
</evidence>
<evidence type="ECO:0000313" key="4">
    <source>
        <dbReference type="Proteomes" id="UP000230750"/>
    </source>
</evidence>
<dbReference type="GO" id="GO:0070513">
    <property type="term" value="F:death domain binding"/>
    <property type="evidence" value="ECO:0007669"/>
    <property type="project" value="InterPro"/>
</dbReference>
<accession>A0A2G8LEV7</accession>
<evidence type="ECO:0000256" key="1">
    <source>
        <dbReference type="SAM" id="Coils"/>
    </source>
</evidence>
<dbReference type="InterPro" id="IPR037939">
    <property type="entry name" value="CRADD"/>
</dbReference>
<dbReference type="SUPFAM" id="SSF47986">
    <property type="entry name" value="DEATH domain"/>
    <property type="match status" value="1"/>
</dbReference>
<comment type="caution">
    <text evidence="3">The sequence shown here is derived from an EMBL/GenBank/DDBJ whole genome shotgun (WGS) entry which is preliminary data.</text>
</comment>
<sequence length="142" mass="15699">MTKVHRRALDKALPELCRDLDVDQVIIPLIAAGILSDVNQENLDAIPTRTAKARELVRILKTKGDAAWKALLDGLEENQSFLVDILKQHKASAQNEISEGENEVANIIQAGKIINPKTLVTDQDLNRVAEGLGPEWKKVAKF</sequence>
<protein>
    <submittedName>
        <fullName evidence="3">Putative death domain-containing protein CRADD</fullName>
    </submittedName>
</protein>
<proteinExistence type="predicted"/>
<dbReference type="CDD" id="cd01671">
    <property type="entry name" value="CARD"/>
    <property type="match status" value="1"/>
</dbReference>
<feature type="coiled-coil region" evidence="1">
    <location>
        <begin position="83"/>
        <end position="110"/>
    </location>
</feature>
<dbReference type="SMART" id="SM00114">
    <property type="entry name" value="CARD"/>
    <property type="match status" value="1"/>
</dbReference>
<dbReference type="AlphaFoldDB" id="A0A2G8LEV7"/>
<feature type="domain" description="CARD" evidence="2">
    <location>
        <begin position="1"/>
        <end position="90"/>
    </location>
</feature>
<keyword evidence="4" id="KW-1185">Reference proteome</keyword>
<dbReference type="EMBL" id="MRZV01000101">
    <property type="protein sequence ID" value="PIK58791.1"/>
    <property type="molecule type" value="Genomic_DNA"/>
</dbReference>
<dbReference type="PANTHER" id="PTHR15034">
    <property type="entry name" value="DEATH DOMAIN-CONTAINING PROTEIN CRADD"/>
    <property type="match status" value="1"/>
</dbReference>
<dbReference type="Pfam" id="PF00619">
    <property type="entry name" value="CARD"/>
    <property type="match status" value="1"/>
</dbReference>
<dbReference type="Proteomes" id="UP000230750">
    <property type="component" value="Unassembled WGS sequence"/>
</dbReference>
<organism evidence="3 4">
    <name type="scientific">Stichopus japonicus</name>
    <name type="common">Sea cucumber</name>
    <dbReference type="NCBI Taxonomy" id="307972"/>
    <lineage>
        <taxon>Eukaryota</taxon>
        <taxon>Metazoa</taxon>
        <taxon>Echinodermata</taxon>
        <taxon>Eleutherozoa</taxon>
        <taxon>Echinozoa</taxon>
        <taxon>Holothuroidea</taxon>
        <taxon>Aspidochirotacea</taxon>
        <taxon>Aspidochirotida</taxon>
        <taxon>Stichopodidae</taxon>
        <taxon>Apostichopus</taxon>
    </lineage>
</organism>
<dbReference type="GO" id="GO:0042981">
    <property type="term" value="P:regulation of apoptotic process"/>
    <property type="evidence" value="ECO:0007669"/>
    <property type="project" value="InterPro"/>
</dbReference>
<evidence type="ECO:0000313" key="3">
    <source>
        <dbReference type="EMBL" id="PIK58791.1"/>
    </source>
</evidence>
<dbReference type="GO" id="GO:0002020">
    <property type="term" value="F:protease binding"/>
    <property type="evidence" value="ECO:0007669"/>
    <property type="project" value="InterPro"/>
</dbReference>
<dbReference type="PROSITE" id="PS50209">
    <property type="entry name" value="CARD"/>
    <property type="match status" value="1"/>
</dbReference>